<evidence type="ECO:0000313" key="2">
    <source>
        <dbReference type="Proteomes" id="UP000324800"/>
    </source>
</evidence>
<evidence type="ECO:0000313" key="1">
    <source>
        <dbReference type="EMBL" id="KAA6368353.1"/>
    </source>
</evidence>
<organism evidence="1 2">
    <name type="scientific">Streblomastix strix</name>
    <dbReference type="NCBI Taxonomy" id="222440"/>
    <lineage>
        <taxon>Eukaryota</taxon>
        <taxon>Metamonada</taxon>
        <taxon>Preaxostyla</taxon>
        <taxon>Oxymonadida</taxon>
        <taxon>Streblomastigidae</taxon>
        <taxon>Streblomastix</taxon>
    </lineage>
</organism>
<feature type="non-terminal residue" evidence="1">
    <location>
        <position position="1"/>
    </location>
</feature>
<dbReference type="AlphaFoldDB" id="A0A5J4UE28"/>
<accession>A0A5J4UE28</accession>
<reference evidence="1 2" key="1">
    <citation type="submission" date="2019-03" db="EMBL/GenBank/DDBJ databases">
        <title>Single cell metagenomics reveals metabolic interactions within the superorganism composed of flagellate Streblomastix strix and complex community of Bacteroidetes bacteria on its surface.</title>
        <authorList>
            <person name="Treitli S.C."/>
            <person name="Kolisko M."/>
            <person name="Husnik F."/>
            <person name="Keeling P."/>
            <person name="Hampl V."/>
        </authorList>
    </citation>
    <scope>NUCLEOTIDE SEQUENCE [LARGE SCALE GENOMIC DNA]</scope>
    <source>
        <strain evidence="1">ST1C</strain>
    </source>
</reference>
<dbReference type="EMBL" id="SNRW01017436">
    <property type="protein sequence ID" value="KAA6368353.1"/>
    <property type="molecule type" value="Genomic_DNA"/>
</dbReference>
<comment type="caution">
    <text evidence="1">The sequence shown here is derived from an EMBL/GenBank/DDBJ whole genome shotgun (WGS) entry which is preliminary data.</text>
</comment>
<name>A0A5J4UE28_9EUKA</name>
<dbReference type="Proteomes" id="UP000324800">
    <property type="component" value="Unassembled WGS sequence"/>
</dbReference>
<sequence length="75" mass="8546">LNMDSSPRTLTFFKNDVEQPDYVTNIPAAVRFFAFLWEKGTAFKVLKFDALSAPTAKHGAGSRAWEYGTEWQKDE</sequence>
<protein>
    <submittedName>
        <fullName evidence="1">Uncharacterized protein</fullName>
    </submittedName>
</protein>
<proteinExistence type="predicted"/>
<gene>
    <name evidence="1" type="ORF">EZS28_036119</name>
</gene>